<organism evidence="2 3">
    <name type="scientific">Rhodococcus olei</name>
    <dbReference type="NCBI Taxonomy" id="2161675"/>
    <lineage>
        <taxon>Bacteria</taxon>
        <taxon>Bacillati</taxon>
        <taxon>Actinomycetota</taxon>
        <taxon>Actinomycetes</taxon>
        <taxon>Mycobacteriales</taxon>
        <taxon>Nocardiaceae</taxon>
        <taxon>Rhodococcus</taxon>
    </lineage>
</organism>
<dbReference type="EMBL" id="BAABFB010000063">
    <property type="protein sequence ID" value="GAA4485332.1"/>
    <property type="molecule type" value="Genomic_DNA"/>
</dbReference>
<keyword evidence="3" id="KW-1185">Reference proteome</keyword>
<evidence type="ECO:0000313" key="2">
    <source>
        <dbReference type="EMBL" id="GAA4485332.1"/>
    </source>
</evidence>
<evidence type="ECO:0008006" key="4">
    <source>
        <dbReference type="Google" id="ProtNLM"/>
    </source>
</evidence>
<protein>
    <recommendedName>
        <fullName evidence="4">Helix-turn-helix protein</fullName>
    </recommendedName>
</protein>
<gene>
    <name evidence="2" type="ORF">GCM10023094_39960</name>
</gene>
<feature type="region of interest" description="Disordered" evidence="1">
    <location>
        <begin position="40"/>
        <end position="100"/>
    </location>
</feature>
<comment type="caution">
    <text evidence="2">The sequence shown here is derived from an EMBL/GenBank/DDBJ whole genome shotgun (WGS) entry which is preliminary data.</text>
</comment>
<sequence length="100" mass="10714">MIVDYIDTHKQEYGVESICRVLTAHGCKIAPSTYYDACERRGERTLPRPPPAPTASTGSTSPATTAGPCGQYPPARSAQRGRRNAYSTAPASRIGHATHV</sequence>
<name>A0ABP8PEU3_9NOCA</name>
<evidence type="ECO:0000256" key="1">
    <source>
        <dbReference type="SAM" id="MobiDB-lite"/>
    </source>
</evidence>
<accession>A0ABP8PEU3</accession>
<evidence type="ECO:0000313" key="3">
    <source>
        <dbReference type="Proteomes" id="UP001501183"/>
    </source>
</evidence>
<dbReference type="Proteomes" id="UP001501183">
    <property type="component" value="Unassembled WGS sequence"/>
</dbReference>
<feature type="compositionally biased region" description="Low complexity" evidence="1">
    <location>
        <begin position="54"/>
        <end position="68"/>
    </location>
</feature>
<reference evidence="3" key="1">
    <citation type="journal article" date="2019" name="Int. J. Syst. Evol. Microbiol.">
        <title>The Global Catalogue of Microorganisms (GCM) 10K type strain sequencing project: providing services to taxonomists for standard genome sequencing and annotation.</title>
        <authorList>
            <consortium name="The Broad Institute Genomics Platform"/>
            <consortium name="The Broad Institute Genome Sequencing Center for Infectious Disease"/>
            <person name="Wu L."/>
            <person name="Ma J."/>
        </authorList>
    </citation>
    <scope>NUCLEOTIDE SEQUENCE [LARGE SCALE GENOMIC DNA]</scope>
    <source>
        <strain evidence="3">JCM 32206</strain>
    </source>
</reference>
<proteinExistence type="predicted"/>